<dbReference type="PROSITE" id="PS50297">
    <property type="entry name" value="ANK_REP_REGION"/>
    <property type="match status" value="1"/>
</dbReference>
<dbReference type="Proteomes" id="UP000332933">
    <property type="component" value="Unassembled WGS sequence"/>
</dbReference>
<evidence type="ECO:0000256" key="2">
    <source>
        <dbReference type="SAM" id="MobiDB-lite"/>
    </source>
</evidence>
<reference evidence="3" key="2">
    <citation type="submission" date="2019-06" db="EMBL/GenBank/DDBJ databases">
        <title>Genomics analysis of Aphanomyces spp. identifies a new class of oomycete effector associated with host adaptation.</title>
        <authorList>
            <person name="Gaulin E."/>
        </authorList>
    </citation>
    <scope>NUCLEOTIDE SEQUENCE</scope>
    <source>
        <strain evidence="3">CBS 578.67</strain>
    </source>
</reference>
<dbReference type="PANTHER" id="PTHR46586:SF3">
    <property type="entry name" value="ANKYRIN REPEAT-CONTAINING PROTEIN"/>
    <property type="match status" value="1"/>
</dbReference>
<name>A0A485L334_9STRA</name>
<dbReference type="SMART" id="SM00248">
    <property type="entry name" value="ANK"/>
    <property type="match status" value="8"/>
</dbReference>
<accession>A0A485L334</accession>
<evidence type="ECO:0000313" key="5">
    <source>
        <dbReference type="Proteomes" id="UP000332933"/>
    </source>
</evidence>
<dbReference type="EMBL" id="VJMH01005598">
    <property type="protein sequence ID" value="KAF0694124.1"/>
    <property type="molecule type" value="Genomic_DNA"/>
</dbReference>
<dbReference type="SUPFAM" id="SSF48403">
    <property type="entry name" value="Ankyrin repeat"/>
    <property type="match status" value="2"/>
</dbReference>
<feature type="region of interest" description="Disordered" evidence="2">
    <location>
        <begin position="208"/>
        <end position="250"/>
    </location>
</feature>
<evidence type="ECO:0000256" key="1">
    <source>
        <dbReference type="PROSITE-ProRule" id="PRU00023"/>
    </source>
</evidence>
<dbReference type="PANTHER" id="PTHR46586">
    <property type="entry name" value="ANKYRIN REPEAT-CONTAINING PROTEIN"/>
    <property type="match status" value="1"/>
</dbReference>
<dbReference type="InterPro" id="IPR036770">
    <property type="entry name" value="Ankyrin_rpt-contain_sf"/>
</dbReference>
<keyword evidence="1" id="KW-0040">ANK repeat</keyword>
<organism evidence="4 5">
    <name type="scientific">Aphanomyces stellatus</name>
    <dbReference type="NCBI Taxonomy" id="120398"/>
    <lineage>
        <taxon>Eukaryota</taxon>
        <taxon>Sar</taxon>
        <taxon>Stramenopiles</taxon>
        <taxon>Oomycota</taxon>
        <taxon>Saprolegniomycetes</taxon>
        <taxon>Saprolegniales</taxon>
        <taxon>Verrucalvaceae</taxon>
        <taxon>Aphanomyces</taxon>
    </lineage>
</organism>
<dbReference type="EMBL" id="CAADRA010005619">
    <property type="protein sequence ID" value="VFT91778.1"/>
    <property type="molecule type" value="Genomic_DNA"/>
</dbReference>
<protein>
    <submittedName>
        <fullName evidence="4">Aste57867_14964 protein</fullName>
    </submittedName>
</protein>
<dbReference type="InterPro" id="IPR052050">
    <property type="entry name" value="SecEffector_AnkRepeat"/>
</dbReference>
<dbReference type="PROSITE" id="PS50088">
    <property type="entry name" value="ANK_REPEAT"/>
    <property type="match status" value="1"/>
</dbReference>
<sequence length="991" mass="110008">MGMTDDEKELAKWKRRLAENRYIRENMLDEANLLAYTMQKLSARPKPLGFIDLYTIWRLLTKGYNINDRDDNGVPPLVHCAIRGWLAVIAMMVKFPCNINVTSTHLETPVSAACRRGHIQVVRFLLKRGADASACDKTGFSCLRWAAKNQNPGLVRLLLKRGVSVMQDCGTTYRSALDWAREHRNEEIEDMLLSVLVQEKQAQLEELEERAGKETTDLLPPPSSSPQLPGSDQEPPLESPQDDKILTSQPQLCERQRRLQQEREAKRELEMAEMRARQTEQYLKTIRSVDVDGPPPKVCETEWRKLKPMAWSLFGVPPNPADEPTAHSLNMKRIRQLMTADEDNDDALSVSSLGSLASFAQAHQPPPASFGFYCPDEHTTEVGTIEIPATRWPQRHQCRNNLDVGVVSIAVTPSRDEPGDDLTSRSAIHTAAGESNGLPIVVVVDGTHQHQQYSLPSQSSTTSMAMASVSMTVLFSESLLRVVTAFQPGCLVDLRPAFAHAKAVRRTMAISWSPRRRCSFRFHDDDGVLFTSKDLCLAQSQPAGWCPALFVLHWAIARGQLHLVRCWLTSYPHLLHASLALDCAARFGQLEILTELHAAGHMGCSDAAMDLAALHNHVAVVHFLHMYRREGCTTAAMDDAAAAGHLKMVAFLHAHRPEGATPKALDGAAAAGHLDMVHFLHTHRPEGATSVAMTWAAMNGHLDVVQYLHAHRTEGCYDMALDYAARNGHLEVVQFLHVHRQEGGSTSAMDMAAKHGHIDVVRYLHEHRLEGCTTDAMDLAALHGHVDVVAFLHDHRREGCTTNALDWAAGNGHLAVVVFLHTHRREGGSVVALDWAATNGHLNVVKFLHHHRPEGGTTNALDGAARHGHMDVVEFLHASRTEGATANAIDYAAANGHLEVVTFLHAHRHEGATPMAMTNAALAGHHDVVQFLHRNRTERCLEKALLSQHRDCVEYIETHELVNVDVDGYVSSFESFSEADDMDDYTPDFEE</sequence>
<dbReference type="Pfam" id="PF12796">
    <property type="entry name" value="Ank_2"/>
    <property type="match status" value="3"/>
</dbReference>
<evidence type="ECO:0000313" key="4">
    <source>
        <dbReference type="EMBL" id="VFT91778.1"/>
    </source>
</evidence>
<gene>
    <name evidence="4" type="primary">Aste57867_14964</name>
    <name evidence="3" type="ORF">As57867_014908</name>
    <name evidence="4" type="ORF">ASTE57867_14964</name>
</gene>
<dbReference type="InterPro" id="IPR002110">
    <property type="entry name" value="Ankyrin_rpt"/>
</dbReference>
<evidence type="ECO:0000313" key="3">
    <source>
        <dbReference type="EMBL" id="KAF0694124.1"/>
    </source>
</evidence>
<feature type="repeat" description="ANK" evidence="1">
    <location>
        <begin position="105"/>
        <end position="137"/>
    </location>
</feature>
<dbReference type="Gene3D" id="1.25.40.20">
    <property type="entry name" value="Ankyrin repeat-containing domain"/>
    <property type="match status" value="3"/>
</dbReference>
<dbReference type="OrthoDB" id="539213at2759"/>
<reference evidence="4 5" key="1">
    <citation type="submission" date="2019-03" db="EMBL/GenBank/DDBJ databases">
        <authorList>
            <person name="Gaulin E."/>
            <person name="Dumas B."/>
        </authorList>
    </citation>
    <scope>NUCLEOTIDE SEQUENCE [LARGE SCALE GENOMIC DNA]</scope>
    <source>
        <strain evidence="4">CBS 568.67</strain>
    </source>
</reference>
<proteinExistence type="predicted"/>
<keyword evidence="5" id="KW-1185">Reference proteome</keyword>
<dbReference type="AlphaFoldDB" id="A0A485L334"/>